<dbReference type="Gene3D" id="1.10.150.220">
    <property type="entry name" value="CPI-17"/>
    <property type="match status" value="1"/>
</dbReference>
<dbReference type="InterPro" id="IPR036658">
    <property type="entry name" value="CPI-17_sf"/>
</dbReference>
<dbReference type="Pfam" id="PF05361">
    <property type="entry name" value="PP1_inhibitor"/>
    <property type="match status" value="1"/>
</dbReference>
<dbReference type="GO" id="GO:0008270">
    <property type="term" value="F:zinc ion binding"/>
    <property type="evidence" value="ECO:0007669"/>
    <property type="project" value="UniProtKB-KW"/>
</dbReference>
<dbReference type="PANTHER" id="PTHR16188">
    <property type="entry name" value="PROTEIN PHOSPHATASE 1 INHIBITOR POTENTIATED BY PROTEIN KINASE C"/>
    <property type="match status" value="1"/>
</dbReference>
<dbReference type="Gene3D" id="3.30.40.10">
    <property type="entry name" value="Zinc/RING finger domain, C3HC4 (zinc finger)"/>
    <property type="match status" value="1"/>
</dbReference>
<dbReference type="FunFam" id="1.10.150.220:FF:000006">
    <property type="entry name" value="Protein CBG23184"/>
    <property type="match status" value="1"/>
</dbReference>
<dbReference type="PANTHER" id="PTHR16188:SF14">
    <property type="entry name" value="GEO07393P1"/>
    <property type="match status" value="1"/>
</dbReference>
<comment type="similarity">
    <text evidence="1">Belongs to the PP1 inhibitor family.</text>
</comment>
<keyword evidence="9" id="KW-1185">Reference proteome</keyword>
<dbReference type="PROSITE" id="PS00518">
    <property type="entry name" value="ZF_RING_1"/>
    <property type="match status" value="1"/>
</dbReference>
<keyword evidence="5" id="KW-0862">Zinc</keyword>
<keyword evidence="4 7" id="KW-0863">Zinc-finger</keyword>
<dbReference type="WBParaSite" id="Csp11.Scaffold629.g12643.t1">
    <property type="protein sequence ID" value="Csp11.Scaffold629.g12643.t1"/>
    <property type="gene ID" value="Csp11.Scaffold629.g12643"/>
</dbReference>
<dbReference type="GO" id="GO:0004865">
    <property type="term" value="F:protein serine/threonine phosphatase inhibitor activity"/>
    <property type="evidence" value="ECO:0007669"/>
    <property type="project" value="TreeGrafter"/>
</dbReference>
<dbReference type="Proteomes" id="UP000095282">
    <property type="component" value="Unplaced"/>
</dbReference>
<evidence type="ECO:0000256" key="2">
    <source>
        <dbReference type="ARBA" id="ARBA00022553"/>
    </source>
</evidence>
<protein>
    <submittedName>
        <fullName evidence="10">RING-type domain-containing protein</fullName>
    </submittedName>
</protein>
<keyword evidence="6" id="KW-0650">Protein phosphatase inhibitor</keyword>
<evidence type="ECO:0000256" key="1">
    <source>
        <dbReference type="ARBA" id="ARBA00005483"/>
    </source>
</evidence>
<dbReference type="SUPFAM" id="SSF81790">
    <property type="entry name" value="Myosin phosphatase inhibitor 17kDa protein, CPI-17"/>
    <property type="match status" value="1"/>
</dbReference>
<dbReference type="GO" id="GO:0005737">
    <property type="term" value="C:cytoplasm"/>
    <property type="evidence" value="ECO:0007669"/>
    <property type="project" value="InterPro"/>
</dbReference>
<dbReference type="InterPro" id="IPR013083">
    <property type="entry name" value="Znf_RING/FYVE/PHD"/>
</dbReference>
<keyword evidence="3" id="KW-0479">Metal-binding</keyword>
<dbReference type="PROSITE" id="PS50089">
    <property type="entry name" value="ZF_RING_2"/>
    <property type="match status" value="1"/>
</dbReference>
<accession>A0A1I7TX07</accession>
<dbReference type="InterPro" id="IPR017907">
    <property type="entry name" value="Znf_RING_CS"/>
</dbReference>
<name>A0A1I7TX07_9PELO</name>
<dbReference type="SUPFAM" id="SSF57850">
    <property type="entry name" value="RING/U-box"/>
    <property type="match status" value="1"/>
</dbReference>
<sequence>MSSILNDPPIRGNINLVELTPDFPAFPSVPNVVSNEFSHLLQTELILALQHGRVVYKQIAHNGLEFFWLFQEIVRGACGHKFCFTCLKGVCMNDMGCPMCRGPIDASIFNLPSQVLDLKMDVPNSPTVEISKFENMPFGEKHARFGDSKSRMEDRSRVLTMKYGKQQMALIRKRMKVENWIETEVTKLFNGNENNNVDIDLDVIQDMEDVTGKRKYAFEQLQKAHCPCSMDKIIMFLDELIIQLNTL</sequence>
<evidence type="ECO:0000313" key="9">
    <source>
        <dbReference type="Proteomes" id="UP000095282"/>
    </source>
</evidence>
<dbReference type="InterPro" id="IPR008025">
    <property type="entry name" value="CPI-17"/>
</dbReference>
<evidence type="ECO:0000256" key="7">
    <source>
        <dbReference type="PROSITE-ProRule" id="PRU00175"/>
    </source>
</evidence>
<evidence type="ECO:0000313" key="10">
    <source>
        <dbReference type="WBParaSite" id="Csp11.Scaffold629.g12643.t1"/>
    </source>
</evidence>
<dbReference type="STRING" id="1561998.A0A1I7TX07"/>
<dbReference type="AlphaFoldDB" id="A0A1I7TX07"/>
<organism evidence="9 10">
    <name type="scientific">Caenorhabditis tropicalis</name>
    <dbReference type="NCBI Taxonomy" id="1561998"/>
    <lineage>
        <taxon>Eukaryota</taxon>
        <taxon>Metazoa</taxon>
        <taxon>Ecdysozoa</taxon>
        <taxon>Nematoda</taxon>
        <taxon>Chromadorea</taxon>
        <taxon>Rhabditida</taxon>
        <taxon>Rhabditina</taxon>
        <taxon>Rhabditomorpha</taxon>
        <taxon>Rhabditoidea</taxon>
        <taxon>Rhabditidae</taxon>
        <taxon>Peloderinae</taxon>
        <taxon>Caenorhabditis</taxon>
    </lineage>
</organism>
<feature type="domain" description="RING-type" evidence="8">
    <location>
        <begin position="78"/>
        <end position="101"/>
    </location>
</feature>
<evidence type="ECO:0000256" key="3">
    <source>
        <dbReference type="ARBA" id="ARBA00022723"/>
    </source>
</evidence>
<proteinExistence type="inferred from homology"/>
<keyword evidence="2" id="KW-0597">Phosphoprotein</keyword>
<evidence type="ECO:0000256" key="4">
    <source>
        <dbReference type="ARBA" id="ARBA00022771"/>
    </source>
</evidence>
<reference evidence="10" key="1">
    <citation type="submission" date="2016-11" db="UniProtKB">
        <authorList>
            <consortium name="WormBaseParasite"/>
        </authorList>
    </citation>
    <scope>IDENTIFICATION</scope>
</reference>
<evidence type="ECO:0000259" key="8">
    <source>
        <dbReference type="PROSITE" id="PS50089"/>
    </source>
</evidence>
<dbReference type="eggNOG" id="KOG0824">
    <property type="taxonomic scope" value="Eukaryota"/>
</dbReference>
<evidence type="ECO:0000256" key="5">
    <source>
        <dbReference type="ARBA" id="ARBA00022833"/>
    </source>
</evidence>
<dbReference type="InterPro" id="IPR001841">
    <property type="entry name" value="Znf_RING"/>
</dbReference>
<evidence type="ECO:0000256" key="6">
    <source>
        <dbReference type="ARBA" id="ARBA00023272"/>
    </source>
</evidence>